<sequence>MAGQIEEPFSISFQADSLHSGSVSFGRFENESLSWERRSSFSHNRYLEEVEKCSKPGSVREKKAYFEAHFKKKGLLRPDSFEYYSGTENHGSENGVSDRSDCREEYEYGNEVGHYSHFYESPEGSEYHGDYGNTEYDRQVPCDQAYLSGYEPTQSEIQDQEEQEDHGDYEVKEFERSDHGDSENHDEYEVTEYEGEDSGVLLSKPLTEPAMNDSDVLLDFGFVGGANSEAHHSQTSCDKFTSSSNDSGQVINQLLDVNAVETDVKIPQIMKVEEACFEIQKSSHQKLPPEMDSKPSKSKVISLNNLSLVQRNISKDVSKDPVKNVRRKGKDVGRTEKASQQSNPAISAHSRSDDSRDPNHNFVHDNNSNNKRGEKESRKKKVSVSRPSSVKDEATEHQMPDRRNQEKTMLDERAMGFNFRCYERAQRRKEFYMKLEEKLHAKEVEMNKIQAKTQEKTEAEIRRFRKSLNFKATPMPSFYNVDGNKFESTKTKMRPKKSTSSRSGAASELESKLKGENDQACTPGDSLRKFVTPTNTTTSGESTRKSNVVKKKNATEKDTIKVDRLVTETATKVSKGQRVLDRKSKTEAKRNGNERAKRSMKSVVGGMSHVAVGVDVAS</sequence>
<feature type="compositionally biased region" description="Basic and acidic residues" evidence="6">
    <location>
        <begin position="578"/>
        <end position="597"/>
    </location>
</feature>
<evidence type="ECO:0000256" key="3">
    <source>
        <dbReference type="ARBA" id="ARBA00022490"/>
    </source>
</evidence>
<evidence type="ECO:0000256" key="2">
    <source>
        <dbReference type="ARBA" id="ARBA00005885"/>
    </source>
</evidence>
<feature type="region of interest" description="Disordered" evidence="6">
    <location>
        <begin position="574"/>
        <end position="604"/>
    </location>
</feature>
<evidence type="ECO:0000259" key="7">
    <source>
        <dbReference type="Pfam" id="PF06886"/>
    </source>
</evidence>
<keyword evidence="11" id="KW-1185">Reference proteome</keyword>
<evidence type="ECO:0000313" key="8">
    <source>
        <dbReference type="EMBL" id="KAF4360317.1"/>
    </source>
</evidence>
<feature type="compositionally biased region" description="Basic and acidic residues" evidence="6">
    <location>
        <begin position="174"/>
        <end position="188"/>
    </location>
</feature>
<dbReference type="Pfam" id="PF06886">
    <property type="entry name" value="TPX2"/>
    <property type="match status" value="1"/>
</dbReference>
<feature type="compositionally biased region" description="Low complexity" evidence="6">
    <location>
        <begin position="532"/>
        <end position="541"/>
    </location>
</feature>
<feature type="region of interest" description="Disordered" evidence="6">
    <location>
        <begin position="312"/>
        <end position="409"/>
    </location>
</feature>
<evidence type="ECO:0000313" key="11">
    <source>
        <dbReference type="Proteomes" id="UP000583929"/>
    </source>
</evidence>
<feature type="compositionally biased region" description="Polar residues" evidence="6">
    <location>
        <begin position="86"/>
        <end position="95"/>
    </location>
</feature>
<feature type="domain" description="TPX2 C-terminal" evidence="7">
    <location>
        <begin position="417"/>
        <end position="483"/>
    </location>
</feature>
<feature type="region of interest" description="Disordered" evidence="6">
    <location>
        <begin position="83"/>
        <end position="103"/>
    </location>
</feature>
<dbReference type="AlphaFoldDB" id="A0A7J6EPE5"/>
<feature type="compositionally biased region" description="Basic and acidic residues" evidence="6">
    <location>
        <begin position="389"/>
        <end position="409"/>
    </location>
</feature>
<dbReference type="PANTHER" id="PTHR47067">
    <property type="entry name" value="TPX2 (TARGETING PROTEIN FOR XKLP2) PROTEIN FAMILY-RELATED"/>
    <property type="match status" value="1"/>
</dbReference>
<reference evidence="10 11" key="1">
    <citation type="journal article" date="2020" name="bioRxiv">
        <title>Sequence and annotation of 42 cannabis genomes reveals extensive copy number variation in cannabinoid synthesis and pathogen resistance genes.</title>
        <authorList>
            <person name="Mckernan K.J."/>
            <person name="Helbert Y."/>
            <person name="Kane L.T."/>
            <person name="Ebling H."/>
            <person name="Zhang L."/>
            <person name="Liu B."/>
            <person name="Eaton Z."/>
            <person name="Mclaughlin S."/>
            <person name="Kingan S."/>
            <person name="Baybayan P."/>
            <person name="Concepcion G."/>
            <person name="Jordan M."/>
            <person name="Riva A."/>
            <person name="Barbazuk W."/>
            <person name="Harkins T."/>
        </authorList>
    </citation>
    <scope>NUCLEOTIDE SEQUENCE [LARGE SCALE GENOMIC DNA]</scope>
    <source>
        <strain evidence="10 11">cv. Jamaican Lion 4</strain>
        <strain evidence="9">Father</strain>
        <strain evidence="8">Mother</strain>
        <tissue evidence="8">Leaf</tissue>
    </source>
</reference>
<gene>
    <name evidence="8" type="ORF">F8388_005729</name>
    <name evidence="9" type="ORF">G4B88_005846</name>
</gene>
<feature type="compositionally biased region" description="Basic and acidic residues" evidence="6">
    <location>
        <begin position="313"/>
        <end position="323"/>
    </location>
</feature>
<dbReference type="PANTHER" id="PTHR47067:SF6">
    <property type="entry name" value="PROTEIN WVD2-LIKE 7"/>
    <property type="match status" value="1"/>
</dbReference>
<dbReference type="GO" id="GO:0005874">
    <property type="term" value="C:microtubule"/>
    <property type="evidence" value="ECO:0007669"/>
    <property type="project" value="UniProtKB-KW"/>
</dbReference>
<dbReference type="InterPro" id="IPR044216">
    <property type="entry name" value="WDL7"/>
</dbReference>
<evidence type="ECO:0000256" key="4">
    <source>
        <dbReference type="ARBA" id="ARBA00022701"/>
    </source>
</evidence>
<evidence type="ECO:0000313" key="10">
    <source>
        <dbReference type="Proteomes" id="UP000525078"/>
    </source>
</evidence>
<keyword evidence="4" id="KW-0493">Microtubule</keyword>
<organism evidence="8 10">
    <name type="scientific">Cannabis sativa</name>
    <name type="common">Hemp</name>
    <name type="synonym">Marijuana</name>
    <dbReference type="NCBI Taxonomy" id="3483"/>
    <lineage>
        <taxon>Eukaryota</taxon>
        <taxon>Viridiplantae</taxon>
        <taxon>Streptophyta</taxon>
        <taxon>Embryophyta</taxon>
        <taxon>Tracheophyta</taxon>
        <taxon>Spermatophyta</taxon>
        <taxon>Magnoliopsida</taxon>
        <taxon>eudicotyledons</taxon>
        <taxon>Gunneridae</taxon>
        <taxon>Pentapetalae</taxon>
        <taxon>rosids</taxon>
        <taxon>fabids</taxon>
        <taxon>Rosales</taxon>
        <taxon>Cannabaceae</taxon>
        <taxon>Cannabis</taxon>
    </lineage>
</organism>
<dbReference type="EMBL" id="JAATIP010000205">
    <property type="protein sequence ID" value="KAF4360317.1"/>
    <property type="molecule type" value="Genomic_DNA"/>
</dbReference>
<evidence type="ECO:0000313" key="9">
    <source>
        <dbReference type="EMBL" id="KAF4404460.1"/>
    </source>
</evidence>
<name>A0A7J6EPE5_CANSA</name>
<keyword evidence="3" id="KW-0963">Cytoplasm</keyword>
<comment type="similarity">
    <text evidence="2">Belongs to the TPX2 family.</text>
</comment>
<dbReference type="Proteomes" id="UP000525078">
    <property type="component" value="Unassembled WGS sequence"/>
</dbReference>
<dbReference type="EMBL" id="JAATIQ010000001">
    <property type="protein sequence ID" value="KAF4404460.1"/>
    <property type="molecule type" value="Genomic_DNA"/>
</dbReference>
<feature type="region of interest" description="Disordered" evidence="6">
    <location>
        <begin position="483"/>
        <end position="556"/>
    </location>
</feature>
<proteinExistence type="inferred from homology"/>
<feature type="region of interest" description="Disordered" evidence="6">
    <location>
        <begin position="174"/>
        <end position="197"/>
    </location>
</feature>
<comment type="subcellular location">
    <subcellularLocation>
        <location evidence="1">Cytoplasm</location>
        <location evidence="1">Cytoskeleton</location>
    </subcellularLocation>
</comment>
<dbReference type="Proteomes" id="UP000583929">
    <property type="component" value="Unassembled WGS sequence"/>
</dbReference>
<accession>A0A7J6EPE5</accession>
<comment type="caution">
    <text evidence="8">The sequence shown here is derived from an EMBL/GenBank/DDBJ whole genome shotgun (WGS) entry which is preliminary data.</text>
</comment>
<protein>
    <recommendedName>
        <fullName evidence="7">TPX2 C-terminal domain-containing protein</fullName>
    </recommendedName>
</protein>
<evidence type="ECO:0000256" key="1">
    <source>
        <dbReference type="ARBA" id="ARBA00004245"/>
    </source>
</evidence>
<dbReference type="InterPro" id="IPR027329">
    <property type="entry name" value="TPX2_C"/>
</dbReference>
<evidence type="ECO:0000256" key="6">
    <source>
        <dbReference type="SAM" id="MobiDB-lite"/>
    </source>
</evidence>
<evidence type="ECO:0000256" key="5">
    <source>
        <dbReference type="ARBA" id="ARBA00023212"/>
    </source>
</evidence>
<keyword evidence="5" id="KW-0206">Cytoskeleton</keyword>
<feature type="compositionally biased region" description="Basic and acidic residues" evidence="6">
    <location>
        <begin position="350"/>
        <end position="363"/>
    </location>
</feature>